<evidence type="ECO:0000313" key="2">
    <source>
        <dbReference type="EMBL" id="CAA0813991.1"/>
    </source>
</evidence>
<dbReference type="EMBL" id="CACSLK010012206">
    <property type="protein sequence ID" value="CAA0813991.1"/>
    <property type="molecule type" value="Genomic_DNA"/>
</dbReference>
<dbReference type="Proteomes" id="UP001153555">
    <property type="component" value="Unassembled WGS sequence"/>
</dbReference>
<dbReference type="InterPro" id="IPR012337">
    <property type="entry name" value="RNaseH-like_sf"/>
</dbReference>
<evidence type="ECO:0000313" key="3">
    <source>
        <dbReference type="Proteomes" id="UP001153555"/>
    </source>
</evidence>
<gene>
    <name evidence="2" type="ORF">SHERM_14325</name>
</gene>
<feature type="compositionally biased region" description="Basic and acidic residues" evidence="1">
    <location>
        <begin position="296"/>
        <end position="310"/>
    </location>
</feature>
<sequence>MMAEAPIIVRQVYEYNADKEFKLIQQCLPFFPLAALDTEFPGTIYHPPDGLVPGHLLPPAAFYSLMKKNVDALNLIQIGLTLSDAAGNLPSLGTNYRYIWQFNLCDFDRHFHPHDPKSISLLQRQGIDFDRNRLAGIHSIGFGNRFRNSGLADRSFGPVSWITFHGPYDLGFLIKALSGGQRLPENLHGFLHLVSTCFGTRVYDVKSMIGSFGLHGGLERVAKSLNLGRAVGRSHQAGSDSLLTMHVFLELRRMLLEADDDRDTRRSPVQSDDSSELICSLVEPEQLPIGPGQHPIVHEPHPVADVYEDK</sequence>
<dbReference type="GO" id="GO:0003676">
    <property type="term" value="F:nucleic acid binding"/>
    <property type="evidence" value="ECO:0007669"/>
    <property type="project" value="InterPro"/>
</dbReference>
<dbReference type="GO" id="GO:0004535">
    <property type="term" value="F:poly(A)-specific ribonuclease activity"/>
    <property type="evidence" value="ECO:0007669"/>
    <property type="project" value="InterPro"/>
</dbReference>
<accession>A0A9N7MTL6</accession>
<dbReference type="PANTHER" id="PTHR10797">
    <property type="entry name" value="CCR4-NOT TRANSCRIPTION COMPLEX SUBUNIT"/>
    <property type="match status" value="1"/>
</dbReference>
<dbReference type="Gene3D" id="3.30.420.10">
    <property type="entry name" value="Ribonuclease H-like superfamily/Ribonuclease H"/>
    <property type="match status" value="1"/>
</dbReference>
<feature type="region of interest" description="Disordered" evidence="1">
    <location>
        <begin position="290"/>
        <end position="310"/>
    </location>
</feature>
<protein>
    <submittedName>
        <fullName evidence="2">Probable CCR4-associated factor 1 homolog 11</fullName>
    </submittedName>
</protein>
<dbReference type="InterPro" id="IPR036397">
    <property type="entry name" value="RNaseH_sf"/>
</dbReference>
<dbReference type="GO" id="GO:0030014">
    <property type="term" value="C:CCR4-NOT complex"/>
    <property type="evidence" value="ECO:0007669"/>
    <property type="project" value="InterPro"/>
</dbReference>
<proteinExistence type="predicted"/>
<dbReference type="InterPro" id="IPR039637">
    <property type="entry name" value="CNOT7/CNOT8/Pop2"/>
</dbReference>
<evidence type="ECO:0000256" key="1">
    <source>
        <dbReference type="SAM" id="MobiDB-lite"/>
    </source>
</evidence>
<comment type="caution">
    <text evidence="2">The sequence shown here is derived from an EMBL/GenBank/DDBJ whole genome shotgun (WGS) entry which is preliminary data.</text>
</comment>
<reference evidence="2" key="1">
    <citation type="submission" date="2019-12" db="EMBL/GenBank/DDBJ databases">
        <authorList>
            <person name="Scholes J."/>
        </authorList>
    </citation>
    <scope>NUCLEOTIDE SEQUENCE</scope>
</reference>
<dbReference type="AlphaFoldDB" id="A0A9N7MTL6"/>
<dbReference type="OrthoDB" id="875336at2759"/>
<keyword evidence="3" id="KW-1185">Reference proteome</keyword>
<name>A0A9N7MTL6_STRHE</name>
<organism evidence="2 3">
    <name type="scientific">Striga hermonthica</name>
    <name type="common">Purple witchweed</name>
    <name type="synonym">Buchnera hermonthica</name>
    <dbReference type="NCBI Taxonomy" id="68872"/>
    <lineage>
        <taxon>Eukaryota</taxon>
        <taxon>Viridiplantae</taxon>
        <taxon>Streptophyta</taxon>
        <taxon>Embryophyta</taxon>
        <taxon>Tracheophyta</taxon>
        <taxon>Spermatophyta</taxon>
        <taxon>Magnoliopsida</taxon>
        <taxon>eudicotyledons</taxon>
        <taxon>Gunneridae</taxon>
        <taxon>Pentapetalae</taxon>
        <taxon>asterids</taxon>
        <taxon>lamiids</taxon>
        <taxon>Lamiales</taxon>
        <taxon>Orobanchaceae</taxon>
        <taxon>Buchnereae</taxon>
        <taxon>Striga</taxon>
    </lineage>
</organism>
<dbReference type="SUPFAM" id="SSF53098">
    <property type="entry name" value="Ribonuclease H-like"/>
    <property type="match status" value="1"/>
</dbReference>